<accession>X1LV19</accession>
<dbReference type="SUPFAM" id="SSF53328">
    <property type="entry name" value="Formyltransferase"/>
    <property type="match status" value="1"/>
</dbReference>
<dbReference type="PANTHER" id="PTHR11138:SF5">
    <property type="entry name" value="METHIONYL-TRNA FORMYLTRANSFERASE, MITOCHONDRIAL"/>
    <property type="match status" value="1"/>
</dbReference>
<dbReference type="Gene3D" id="3.40.50.170">
    <property type="entry name" value="Formyl transferase, N-terminal domain"/>
    <property type="match status" value="1"/>
</dbReference>
<dbReference type="PANTHER" id="PTHR11138">
    <property type="entry name" value="METHIONYL-TRNA FORMYLTRANSFERASE"/>
    <property type="match status" value="1"/>
</dbReference>
<dbReference type="AlphaFoldDB" id="X1LV19"/>
<protein>
    <recommendedName>
        <fullName evidence="1">Formyl transferase N-terminal domain-containing protein</fullName>
    </recommendedName>
</protein>
<sequence length="96" mass="10458">MKIVYLGSGEFGIGCLNALGRSSHSLQFIVTQPPHPAGRGRKPRPTSVARWANTHSIPFIETDNVNTDPIIEKIVSLQPELIVVIAFGQKIGNKLI</sequence>
<dbReference type="InterPro" id="IPR002376">
    <property type="entry name" value="Formyl_transf_N"/>
</dbReference>
<dbReference type="EMBL" id="BARV01010231">
    <property type="protein sequence ID" value="GAI09656.1"/>
    <property type="molecule type" value="Genomic_DNA"/>
</dbReference>
<gene>
    <name evidence="2" type="ORF">S06H3_19878</name>
</gene>
<feature type="domain" description="Formyl transferase N-terminal" evidence="1">
    <location>
        <begin position="1"/>
        <end position="96"/>
    </location>
</feature>
<dbReference type="GO" id="GO:0004479">
    <property type="term" value="F:methionyl-tRNA formyltransferase activity"/>
    <property type="evidence" value="ECO:0007669"/>
    <property type="project" value="TreeGrafter"/>
</dbReference>
<dbReference type="Pfam" id="PF00551">
    <property type="entry name" value="Formyl_trans_N"/>
    <property type="match status" value="1"/>
</dbReference>
<reference evidence="2" key="1">
    <citation type="journal article" date="2014" name="Front. Microbiol.">
        <title>High frequency of phylogenetically diverse reductive dehalogenase-homologous genes in deep subseafloor sedimentary metagenomes.</title>
        <authorList>
            <person name="Kawai M."/>
            <person name="Futagami T."/>
            <person name="Toyoda A."/>
            <person name="Takaki Y."/>
            <person name="Nishi S."/>
            <person name="Hori S."/>
            <person name="Arai W."/>
            <person name="Tsubouchi T."/>
            <person name="Morono Y."/>
            <person name="Uchiyama I."/>
            <person name="Ito T."/>
            <person name="Fujiyama A."/>
            <person name="Inagaki F."/>
            <person name="Takami H."/>
        </authorList>
    </citation>
    <scope>NUCLEOTIDE SEQUENCE</scope>
    <source>
        <strain evidence="2">Expedition CK06-06</strain>
    </source>
</reference>
<evidence type="ECO:0000259" key="1">
    <source>
        <dbReference type="Pfam" id="PF00551"/>
    </source>
</evidence>
<name>X1LV19_9ZZZZ</name>
<dbReference type="InterPro" id="IPR036477">
    <property type="entry name" value="Formyl_transf_N_sf"/>
</dbReference>
<evidence type="ECO:0000313" key="2">
    <source>
        <dbReference type="EMBL" id="GAI09656.1"/>
    </source>
</evidence>
<dbReference type="GO" id="GO:0005829">
    <property type="term" value="C:cytosol"/>
    <property type="evidence" value="ECO:0007669"/>
    <property type="project" value="TreeGrafter"/>
</dbReference>
<comment type="caution">
    <text evidence="2">The sequence shown here is derived from an EMBL/GenBank/DDBJ whole genome shotgun (WGS) entry which is preliminary data.</text>
</comment>
<feature type="non-terminal residue" evidence="2">
    <location>
        <position position="96"/>
    </location>
</feature>
<proteinExistence type="predicted"/>
<organism evidence="2">
    <name type="scientific">marine sediment metagenome</name>
    <dbReference type="NCBI Taxonomy" id="412755"/>
    <lineage>
        <taxon>unclassified sequences</taxon>
        <taxon>metagenomes</taxon>
        <taxon>ecological metagenomes</taxon>
    </lineage>
</organism>